<feature type="domain" description="Acyl-CoA oxidase/dehydrogenase middle" evidence="8">
    <location>
        <begin position="121"/>
        <end position="213"/>
    </location>
</feature>
<dbReference type="GO" id="GO:0003995">
    <property type="term" value="F:acyl-CoA dehydrogenase activity"/>
    <property type="evidence" value="ECO:0007669"/>
    <property type="project" value="InterPro"/>
</dbReference>
<keyword evidence="3 6" id="KW-0285">Flavoprotein</keyword>
<evidence type="ECO:0000256" key="1">
    <source>
        <dbReference type="ARBA" id="ARBA00001974"/>
    </source>
</evidence>
<feature type="domain" description="Acyl-CoA dehydrogenase/oxidase C-terminal" evidence="7">
    <location>
        <begin position="225"/>
        <end position="374"/>
    </location>
</feature>
<comment type="cofactor">
    <cofactor evidence="1 6">
        <name>FAD</name>
        <dbReference type="ChEBI" id="CHEBI:57692"/>
    </cofactor>
</comment>
<accession>A0A354YZA9</accession>
<dbReference type="InterPro" id="IPR006091">
    <property type="entry name" value="Acyl-CoA_Oxase/DH_mid-dom"/>
</dbReference>
<dbReference type="SUPFAM" id="SSF47203">
    <property type="entry name" value="Acyl-CoA dehydrogenase C-terminal domain-like"/>
    <property type="match status" value="1"/>
</dbReference>
<dbReference type="PANTHER" id="PTHR43884">
    <property type="entry name" value="ACYL-COA DEHYDROGENASE"/>
    <property type="match status" value="1"/>
</dbReference>
<dbReference type="PROSITE" id="PS00073">
    <property type="entry name" value="ACYL_COA_DH_2"/>
    <property type="match status" value="1"/>
</dbReference>
<evidence type="ECO:0000313" key="10">
    <source>
        <dbReference type="EMBL" id="HBK53567.1"/>
    </source>
</evidence>
<protein>
    <submittedName>
        <fullName evidence="10">Acyl-CoA dehydrogenase</fullName>
    </submittedName>
</protein>
<keyword evidence="5 6" id="KW-0560">Oxidoreductase</keyword>
<dbReference type="Pfam" id="PF00441">
    <property type="entry name" value="Acyl-CoA_dh_1"/>
    <property type="match status" value="1"/>
</dbReference>
<evidence type="ECO:0000256" key="4">
    <source>
        <dbReference type="ARBA" id="ARBA00022827"/>
    </source>
</evidence>
<dbReference type="SUPFAM" id="SSF56645">
    <property type="entry name" value="Acyl-CoA dehydrogenase NM domain-like"/>
    <property type="match status" value="1"/>
</dbReference>
<dbReference type="FunFam" id="1.10.540.10:FF:000002">
    <property type="entry name" value="Acyl-CoA dehydrogenase FadE19"/>
    <property type="match status" value="1"/>
</dbReference>
<dbReference type="InterPro" id="IPR046373">
    <property type="entry name" value="Acyl-CoA_Oxase/DH_mid-dom_sf"/>
</dbReference>
<evidence type="ECO:0000256" key="2">
    <source>
        <dbReference type="ARBA" id="ARBA00009347"/>
    </source>
</evidence>
<dbReference type="InterPro" id="IPR037069">
    <property type="entry name" value="AcylCoA_DH/ox_N_sf"/>
</dbReference>
<feature type="domain" description="Acyl-CoA dehydrogenase/oxidase N-terminal" evidence="9">
    <location>
        <begin position="7"/>
        <end position="117"/>
    </location>
</feature>
<dbReference type="InterPro" id="IPR009100">
    <property type="entry name" value="AcylCoA_DH/oxidase_NM_dom_sf"/>
</dbReference>
<dbReference type="Gene3D" id="1.20.140.10">
    <property type="entry name" value="Butyryl-CoA Dehydrogenase, subunit A, domain 3"/>
    <property type="match status" value="1"/>
</dbReference>
<evidence type="ECO:0000313" key="11">
    <source>
        <dbReference type="Proteomes" id="UP000263273"/>
    </source>
</evidence>
<evidence type="ECO:0000259" key="9">
    <source>
        <dbReference type="Pfam" id="PF02771"/>
    </source>
</evidence>
<dbReference type="InterPro" id="IPR009075">
    <property type="entry name" value="AcylCo_DH/oxidase_C"/>
</dbReference>
<proteinExistence type="inferred from homology"/>
<dbReference type="InterPro" id="IPR013786">
    <property type="entry name" value="AcylCoA_DH/ox_N"/>
</dbReference>
<dbReference type="InterPro" id="IPR036250">
    <property type="entry name" value="AcylCo_DH-like_C"/>
</dbReference>
<dbReference type="EMBL" id="DNZF01000144">
    <property type="protein sequence ID" value="HBK53567.1"/>
    <property type="molecule type" value="Genomic_DNA"/>
</dbReference>
<dbReference type="GO" id="GO:0050660">
    <property type="term" value="F:flavin adenine dinucleotide binding"/>
    <property type="evidence" value="ECO:0007669"/>
    <property type="project" value="InterPro"/>
</dbReference>
<reference evidence="10 11" key="1">
    <citation type="journal article" date="2018" name="Nat. Biotechnol.">
        <title>A standardized bacterial taxonomy based on genome phylogeny substantially revises the tree of life.</title>
        <authorList>
            <person name="Parks D.H."/>
            <person name="Chuvochina M."/>
            <person name="Waite D.W."/>
            <person name="Rinke C."/>
            <person name="Skarshewski A."/>
            <person name="Chaumeil P.A."/>
            <person name="Hugenholtz P."/>
        </authorList>
    </citation>
    <scope>NUCLEOTIDE SEQUENCE [LARGE SCALE GENOMIC DNA]</scope>
    <source>
        <strain evidence="10">UBA10948</strain>
    </source>
</reference>
<dbReference type="Proteomes" id="UP000263273">
    <property type="component" value="Unassembled WGS sequence"/>
</dbReference>
<dbReference type="PANTHER" id="PTHR43884:SF12">
    <property type="entry name" value="ISOVALERYL-COA DEHYDROGENASE, MITOCHONDRIAL-RELATED"/>
    <property type="match status" value="1"/>
</dbReference>
<dbReference type="Gene3D" id="1.10.540.10">
    <property type="entry name" value="Acyl-CoA dehydrogenase/oxidase, N-terminal domain"/>
    <property type="match status" value="1"/>
</dbReference>
<comment type="similarity">
    <text evidence="2 6">Belongs to the acyl-CoA dehydrogenase family.</text>
</comment>
<sequence length="379" mass="41213">MDFTLNKEQLMIKKMAREFAEQSLAPVADLIEEENRVPEEIIAGLAELDLFGLAMPEEYGGANAGYDSYVLAMEQIARVSCGPAMIISAHSLGLGAIANFGTAEQKARYMPAACQGKHIASFAFTEPGTGSDPKQITSTAVKEGNHYVINGTKRFISNGTYPGPLVLFAKDAESGRPTAFIVEKFCEGYSVSKPWEKLGWHGGDLVDIYLQNVKVPLANVLGEIGNGYPILQYGIAFGKIGMNSLALGTTLAAFEEAVKYAREKTHRGQPIAKFPSIQLKIAEIAMKYEASRWMAYRLGVLANKPRSYQEFAQEAALSKVIIAENAMQAARLALDVHGSYGLMADYKVSRLYRDAAMGPQIEGVIDMQKIIVAGDILNP</sequence>
<evidence type="ECO:0000259" key="8">
    <source>
        <dbReference type="Pfam" id="PF02770"/>
    </source>
</evidence>
<dbReference type="Pfam" id="PF02770">
    <property type="entry name" value="Acyl-CoA_dh_M"/>
    <property type="match status" value="1"/>
</dbReference>
<organism evidence="10 11">
    <name type="scientific">Syntrophomonas wolfei</name>
    <dbReference type="NCBI Taxonomy" id="863"/>
    <lineage>
        <taxon>Bacteria</taxon>
        <taxon>Bacillati</taxon>
        <taxon>Bacillota</taxon>
        <taxon>Clostridia</taxon>
        <taxon>Eubacteriales</taxon>
        <taxon>Syntrophomonadaceae</taxon>
        <taxon>Syntrophomonas</taxon>
    </lineage>
</organism>
<name>A0A354YZA9_9FIRM</name>
<evidence type="ECO:0000259" key="7">
    <source>
        <dbReference type="Pfam" id="PF00441"/>
    </source>
</evidence>
<dbReference type="RefSeq" id="WP_276618816.1">
    <property type="nucleotide sequence ID" value="NZ_DHSN01000007.1"/>
</dbReference>
<keyword evidence="4 6" id="KW-0274">FAD</keyword>
<gene>
    <name evidence="10" type="ORF">DDZ44_06500</name>
</gene>
<comment type="caution">
    <text evidence="10">The sequence shown here is derived from an EMBL/GenBank/DDBJ whole genome shotgun (WGS) entry which is preliminary data.</text>
</comment>
<evidence type="ECO:0000256" key="5">
    <source>
        <dbReference type="ARBA" id="ARBA00023002"/>
    </source>
</evidence>
<dbReference type="Gene3D" id="2.40.110.10">
    <property type="entry name" value="Butyryl-CoA Dehydrogenase, subunit A, domain 2"/>
    <property type="match status" value="1"/>
</dbReference>
<dbReference type="AlphaFoldDB" id="A0A354YZA9"/>
<evidence type="ECO:0000256" key="3">
    <source>
        <dbReference type="ARBA" id="ARBA00022630"/>
    </source>
</evidence>
<dbReference type="Pfam" id="PF02771">
    <property type="entry name" value="Acyl-CoA_dh_N"/>
    <property type="match status" value="1"/>
</dbReference>
<dbReference type="PIRSF" id="PIRSF016578">
    <property type="entry name" value="HsaA"/>
    <property type="match status" value="1"/>
</dbReference>
<dbReference type="InterPro" id="IPR006089">
    <property type="entry name" value="Acyl-CoA_DH_CS"/>
</dbReference>
<evidence type="ECO:0000256" key="6">
    <source>
        <dbReference type="RuleBase" id="RU362125"/>
    </source>
</evidence>